<keyword evidence="1" id="KW-0472">Membrane</keyword>
<feature type="transmembrane region" description="Helical" evidence="1">
    <location>
        <begin position="227"/>
        <end position="248"/>
    </location>
</feature>
<sequence length="384" mass="43504">MVAKKLQRSAFWFLAIAILILVTDMTIARTFSFQENDPILVYAVMFDFMLVIPFLFWLFVLRRQGKSIAKILPLPLLGAMLAWLVLPVTMRNTVWNAAWPIEMLIIAAEVAFIGFEVRVLYRFFRHFRQIARQEANTGEALRIAAHEVIGKGKLASFLLHDITVVYYLLFSWRRRSTKKMATVTTVETLATATAKATATATIATTPTAAKEGNGSSLFTYHRKTSQVLYAAIITKLLIMEGVVVHLLIQQWSHWVAWGLTIADLWLLALIWADSRASALQPIKLDRGMLRLRYGLRIQADIPTAQIAEVETAREYHPDQKEQQDAALPLLSTPNIRIQLKQPIQVETLLFMPRKVTTIFLALDEPEAFVQEVGKQLEAVSKAED</sequence>
<name>A0ABS4IV71_9BACL</name>
<evidence type="ECO:0000256" key="1">
    <source>
        <dbReference type="SAM" id="Phobius"/>
    </source>
</evidence>
<feature type="transmembrane region" description="Helical" evidence="1">
    <location>
        <begin position="68"/>
        <end position="86"/>
    </location>
</feature>
<keyword evidence="1" id="KW-1133">Transmembrane helix</keyword>
<gene>
    <name evidence="2" type="ORF">J2Z66_003086</name>
</gene>
<protein>
    <recommendedName>
        <fullName evidence="4">Beta-carotene 15,15'-monooxygenase</fullName>
    </recommendedName>
</protein>
<dbReference type="Proteomes" id="UP001519287">
    <property type="component" value="Unassembled WGS sequence"/>
</dbReference>
<feature type="transmembrane region" description="Helical" evidence="1">
    <location>
        <begin position="98"/>
        <end position="121"/>
    </location>
</feature>
<evidence type="ECO:0000313" key="3">
    <source>
        <dbReference type="Proteomes" id="UP001519287"/>
    </source>
</evidence>
<keyword evidence="1" id="KW-0812">Transmembrane</keyword>
<evidence type="ECO:0008006" key="4">
    <source>
        <dbReference type="Google" id="ProtNLM"/>
    </source>
</evidence>
<organism evidence="2 3">
    <name type="scientific">Paenibacillus eucommiae</name>
    <dbReference type="NCBI Taxonomy" id="1355755"/>
    <lineage>
        <taxon>Bacteria</taxon>
        <taxon>Bacillati</taxon>
        <taxon>Bacillota</taxon>
        <taxon>Bacilli</taxon>
        <taxon>Bacillales</taxon>
        <taxon>Paenibacillaceae</taxon>
        <taxon>Paenibacillus</taxon>
    </lineage>
</organism>
<dbReference type="EMBL" id="JAGGLB010000009">
    <property type="protein sequence ID" value="MBP1991479.1"/>
    <property type="molecule type" value="Genomic_DNA"/>
</dbReference>
<reference evidence="2 3" key="1">
    <citation type="submission" date="2021-03" db="EMBL/GenBank/DDBJ databases">
        <title>Genomic Encyclopedia of Type Strains, Phase IV (KMG-IV): sequencing the most valuable type-strain genomes for metagenomic binning, comparative biology and taxonomic classification.</title>
        <authorList>
            <person name="Goeker M."/>
        </authorList>
    </citation>
    <scope>NUCLEOTIDE SEQUENCE [LARGE SCALE GENOMIC DNA]</scope>
    <source>
        <strain evidence="2 3">DSM 26048</strain>
    </source>
</reference>
<accession>A0ABS4IV71</accession>
<keyword evidence="3" id="KW-1185">Reference proteome</keyword>
<evidence type="ECO:0000313" key="2">
    <source>
        <dbReference type="EMBL" id="MBP1991479.1"/>
    </source>
</evidence>
<feature type="transmembrane region" description="Helical" evidence="1">
    <location>
        <begin position="40"/>
        <end position="61"/>
    </location>
</feature>
<dbReference type="RefSeq" id="WP_209972237.1">
    <property type="nucleotide sequence ID" value="NZ_JAGGLB010000009.1"/>
</dbReference>
<proteinExistence type="predicted"/>
<feature type="transmembrane region" description="Helical" evidence="1">
    <location>
        <begin position="254"/>
        <end position="272"/>
    </location>
</feature>
<comment type="caution">
    <text evidence="2">The sequence shown here is derived from an EMBL/GenBank/DDBJ whole genome shotgun (WGS) entry which is preliminary data.</text>
</comment>